<keyword evidence="2" id="KW-1185">Reference proteome</keyword>
<accession>A0ACB6YXF7</accession>
<sequence length="51" mass="6050">DSMLILYFSFVFFGDLSIHISQAILAHLFSYNVSWGATKKEVERFNFWMEL</sequence>
<organism evidence="1 2">
    <name type="scientific">Thelephora ganbajun</name>
    <name type="common">Ganba fungus</name>
    <dbReference type="NCBI Taxonomy" id="370292"/>
    <lineage>
        <taxon>Eukaryota</taxon>
        <taxon>Fungi</taxon>
        <taxon>Dikarya</taxon>
        <taxon>Basidiomycota</taxon>
        <taxon>Agaricomycotina</taxon>
        <taxon>Agaricomycetes</taxon>
        <taxon>Thelephorales</taxon>
        <taxon>Thelephoraceae</taxon>
        <taxon>Thelephora</taxon>
    </lineage>
</organism>
<proteinExistence type="predicted"/>
<gene>
    <name evidence="1" type="ORF">BDM02DRAFT_3070912</name>
</gene>
<reference evidence="1" key="1">
    <citation type="submission" date="2019-10" db="EMBL/GenBank/DDBJ databases">
        <authorList>
            <consortium name="DOE Joint Genome Institute"/>
            <person name="Kuo A."/>
            <person name="Miyauchi S."/>
            <person name="Kiss E."/>
            <person name="Drula E."/>
            <person name="Kohler A."/>
            <person name="Sanchez-Garcia M."/>
            <person name="Andreopoulos B."/>
            <person name="Barry K.W."/>
            <person name="Bonito G."/>
            <person name="Buee M."/>
            <person name="Carver A."/>
            <person name="Chen C."/>
            <person name="Cichocki N."/>
            <person name="Clum A."/>
            <person name="Culley D."/>
            <person name="Crous P.W."/>
            <person name="Fauchery L."/>
            <person name="Girlanda M."/>
            <person name="Hayes R."/>
            <person name="Keri Z."/>
            <person name="Labutti K."/>
            <person name="Lipzen A."/>
            <person name="Lombard V."/>
            <person name="Magnuson J."/>
            <person name="Maillard F."/>
            <person name="Morin E."/>
            <person name="Murat C."/>
            <person name="Nolan M."/>
            <person name="Ohm R."/>
            <person name="Pangilinan J."/>
            <person name="Pereira M."/>
            <person name="Perotto S."/>
            <person name="Peter M."/>
            <person name="Riley R."/>
            <person name="Sitrit Y."/>
            <person name="Stielow B."/>
            <person name="Szollosi G."/>
            <person name="Zifcakova L."/>
            <person name="Stursova M."/>
            <person name="Spatafora J.W."/>
            <person name="Tedersoo L."/>
            <person name="Vaario L.-M."/>
            <person name="Yamada A."/>
            <person name="Yan M."/>
            <person name="Wang P."/>
            <person name="Xu J."/>
            <person name="Bruns T."/>
            <person name="Baldrian P."/>
            <person name="Vilgalys R."/>
            <person name="Henrissat B."/>
            <person name="Grigoriev I.V."/>
            <person name="Hibbett D."/>
            <person name="Nagy L.G."/>
            <person name="Martin F.M."/>
        </authorList>
    </citation>
    <scope>NUCLEOTIDE SEQUENCE</scope>
    <source>
        <strain evidence="1">P2</strain>
    </source>
</reference>
<protein>
    <submittedName>
        <fullName evidence="1">Uncharacterized protein</fullName>
    </submittedName>
</protein>
<name>A0ACB6YXF7_THEGA</name>
<evidence type="ECO:0000313" key="1">
    <source>
        <dbReference type="EMBL" id="KAF9641967.1"/>
    </source>
</evidence>
<evidence type="ECO:0000313" key="2">
    <source>
        <dbReference type="Proteomes" id="UP000886501"/>
    </source>
</evidence>
<dbReference type="EMBL" id="MU118836">
    <property type="protein sequence ID" value="KAF9641967.1"/>
    <property type="molecule type" value="Genomic_DNA"/>
</dbReference>
<comment type="caution">
    <text evidence="1">The sequence shown here is derived from an EMBL/GenBank/DDBJ whole genome shotgun (WGS) entry which is preliminary data.</text>
</comment>
<feature type="non-terminal residue" evidence="1">
    <location>
        <position position="51"/>
    </location>
</feature>
<feature type="non-terminal residue" evidence="1">
    <location>
        <position position="1"/>
    </location>
</feature>
<reference evidence="1" key="2">
    <citation type="journal article" date="2020" name="Nat. Commun.">
        <title>Large-scale genome sequencing of mycorrhizal fungi provides insights into the early evolution of symbiotic traits.</title>
        <authorList>
            <person name="Miyauchi S."/>
            <person name="Kiss E."/>
            <person name="Kuo A."/>
            <person name="Drula E."/>
            <person name="Kohler A."/>
            <person name="Sanchez-Garcia M."/>
            <person name="Morin E."/>
            <person name="Andreopoulos B."/>
            <person name="Barry K.W."/>
            <person name="Bonito G."/>
            <person name="Buee M."/>
            <person name="Carver A."/>
            <person name="Chen C."/>
            <person name="Cichocki N."/>
            <person name="Clum A."/>
            <person name="Culley D."/>
            <person name="Crous P.W."/>
            <person name="Fauchery L."/>
            <person name="Girlanda M."/>
            <person name="Hayes R.D."/>
            <person name="Keri Z."/>
            <person name="LaButti K."/>
            <person name="Lipzen A."/>
            <person name="Lombard V."/>
            <person name="Magnuson J."/>
            <person name="Maillard F."/>
            <person name="Murat C."/>
            <person name="Nolan M."/>
            <person name="Ohm R.A."/>
            <person name="Pangilinan J."/>
            <person name="Pereira M.F."/>
            <person name="Perotto S."/>
            <person name="Peter M."/>
            <person name="Pfister S."/>
            <person name="Riley R."/>
            <person name="Sitrit Y."/>
            <person name="Stielow J.B."/>
            <person name="Szollosi G."/>
            <person name="Zifcakova L."/>
            <person name="Stursova M."/>
            <person name="Spatafora J.W."/>
            <person name="Tedersoo L."/>
            <person name="Vaario L.M."/>
            <person name="Yamada A."/>
            <person name="Yan M."/>
            <person name="Wang P."/>
            <person name="Xu J."/>
            <person name="Bruns T."/>
            <person name="Baldrian P."/>
            <person name="Vilgalys R."/>
            <person name="Dunand C."/>
            <person name="Henrissat B."/>
            <person name="Grigoriev I.V."/>
            <person name="Hibbett D."/>
            <person name="Nagy L.G."/>
            <person name="Martin F.M."/>
        </authorList>
    </citation>
    <scope>NUCLEOTIDE SEQUENCE</scope>
    <source>
        <strain evidence="1">P2</strain>
    </source>
</reference>
<dbReference type="Proteomes" id="UP000886501">
    <property type="component" value="Unassembled WGS sequence"/>
</dbReference>